<dbReference type="KEGG" id="aswu:HUW51_11960"/>
<dbReference type="SUPFAM" id="SSF69318">
    <property type="entry name" value="Integrin alpha N-terminal domain"/>
    <property type="match status" value="2"/>
</dbReference>
<dbReference type="RefSeq" id="WP_185274252.1">
    <property type="nucleotide sequence ID" value="NZ_CP055156.1"/>
</dbReference>
<dbReference type="InterPro" id="IPR026444">
    <property type="entry name" value="Secre_tail"/>
</dbReference>
<evidence type="ECO:0000256" key="1">
    <source>
        <dbReference type="ARBA" id="ARBA00022729"/>
    </source>
</evidence>
<evidence type="ECO:0000313" key="5">
    <source>
        <dbReference type="Proteomes" id="UP000515237"/>
    </source>
</evidence>
<evidence type="ECO:0000259" key="3">
    <source>
        <dbReference type="Pfam" id="PF18962"/>
    </source>
</evidence>
<keyword evidence="5" id="KW-1185">Reference proteome</keyword>
<reference evidence="4 5" key="1">
    <citation type="journal article" date="2018" name="Int. J. Syst. Evol. Microbiol.">
        <title>Adhaeribacter swui sp. nov., isolated from wet mud.</title>
        <authorList>
            <person name="Kim D.U."/>
            <person name="Kim K.W."/>
            <person name="Kang M.S."/>
            <person name="Kim J.Y."/>
            <person name="Jang J.H."/>
            <person name="Kim M.K."/>
        </authorList>
    </citation>
    <scope>NUCLEOTIDE SEQUENCE [LARGE SCALE GENOMIC DNA]</scope>
    <source>
        <strain evidence="4 5">KCTC 52873</strain>
    </source>
</reference>
<dbReference type="Pfam" id="PF13517">
    <property type="entry name" value="FG-GAP_3"/>
    <property type="match status" value="1"/>
</dbReference>
<name>A0A7G7G8B6_9BACT</name>
<feature type="domain" description="IPT/TIG" evidence="2">
    <location>
        <begin position="552"/>
        <end position="628"/>
    </location>
</feature>
<protein>
    <submittedName>
        <fullName evidence="4">VCBS repeat-containing protein</fullName>
    </submittedName>
</protein>
<dbReference type="Proteomes" id="UP000515237">
    <property type="component" value="Chromosome"/>
</dbReference>
<dbReference type="InterPro" id="IPR014756">
    <property type="entry name" value="Ig_E-set"/>
</dbReference>
<feature type="domain" description="IPT/TIG" evidence="2">
    <location>
        <begin position="631"/>
        <end position="695"/>
    </location>
</feature>
<gene>
    <name evidence="4" type="ORF">HUW51_11960</name>
</gene>
<dbReference type="CDD" id="cd00102">
    <property type="entry name" value="IPT"/>
    <property type="match status" value="2"/>
</dbReference>
<dbReference type="Gene3D" id="2.130.10.130">
    <property type="entry name" value="Integrin alpha, N-terminal"/>
    <property type="match status" value="1"/>
</dbReference>
<accession>A0A7G7G8B6</accession>
<proteinExistence type="predicted"/>
<dbReference type="Pfam" id="PF18962">
    <property type="entry name" value="Por_Secre_tail"/>
    <property type="match status" value="1"/>
</dbReference>
<feature type="domain" description="Secretion system C-terminal sorting" evidence="3">
    <location>
        <begin position="1631"/>
        <end position="1703"/>
    </location>
</feature>
<dbReference type="SUPFAM" id="SSF81296">
    <property type="entry name" value="E set domains"/>
    <property type="match status" value="2"/>
</dbReference>
<dbReference type="InterPro" id="IPR013783">
    <property type="entry name" value="Ig-like_fold"/>
</dbReference>
<evidence type="ECO:0000259" key="2">
    <source>
        <dbReference type="Pfam" id="PF01833"/>
    </source>
</evidence>
<dbReference type="EMBL" id="CP055156">
    <property type="protein sequence ID" value="QNF33400.1"/>
    <property type="molecule type" value="Genomic_DNA"/>
</dbReference>
<keyword evidence="1" id="KW-0732">Signal</keyword>
<dbReference type="PANTHER" id="PTHR42754:SF1">
    <property type="entry name" value="LIPOPROTEIN"/>
    <property type="match status" value="1"/>
</dbReference>
<dbReference type="InterPro" id="IPR013517">
    <property type="entry name" value="FG-GAP"/>
</dbReference>
<dbReference type="NCBIfam" id="TIGR04183">
    <property type="entry name" value="Por_Secre_tail"/>
    <property type="match status" value="1"/>
</dbReference>
<dbReference type="InterPro" id="IPR002909">
    <property type="entry name" value="IPT_dom"/>
</dbReference>
<dbReference type="PANTHER" id="PTHR42754">
    <property type="entry name" value="ENDOGLUCANASE"/>
    <property type="match status" value="1"/>
</dbReference>
<evidence type="ECO:0000313" key="4">
    <source>
        <dbReference type="EMBL" id="QNF33400.1"/>
    </source>
</evidence>
<sequence>MYLPLLSFWFPATIFPHYLNPAFFIQKLFAPTSKCILFLLLGLGLLHYTPVAAQDNPAFTDIQANLVGVGSGSADWGDYDNDGDLDVLITGASGGNYVAKIYRNTNGSFTDINAGLVGVIESAADWGDYDNDGDLDIALTGRSSNGLVSIIYQNNNGNFVNVNATLPPVKSGAVAWGDHDKDGDLDLLISGNAGTTKKTYITAVYDNQGGVFTRNSTHMTGVFKSSAAWGDYDKDGNLDVLVMGEHFDLFAEFLGIEAPLFSCRIYRNLGRGEFTSLEIAMDLSDGAASWADYDNDNDLDIIISGYRYVGGRIYDVETRLYSNENGAFERKEKIFIGQTAAEGDATWGDYNNDGSLDIIISGTCRSAIGDYCNSPSTKIYRNKGVSFTNSKIALPGLLSSSVTWGDYDNDGDLDILLSGDTDKGPVSKIYRNDIAVKNTIPITPINLTYKVQEKNVVLSWNPSKDEQTPTAALSYNVYVGTSPGNQQKVSAQANLQNGYRRVATWGNAQLNTSFKLNDLPKGTYYWSVQAIDQAFAGSAFALEQGFVVEYSPTVSKIAPAAASPGAWVTIKGNYFLNATEVLFNGVKALDFGVLSNEQIRVLVPEGATSGPVTVTTPNGTSLEPVNFSVLPTITNISPNVVRPGDVITITGQGFANITAIGFNQIKQPVFTVVNSQTITAQVPQYATSGLVSISTPAGTAISPLTISILPRINYDETFGGTDQDKLTASIVTMDGGYLLGGYSFSGAGGEKSQDSRGDTDYWIVKTDGNGAKMWDMRFGGSGEDKLTALLATPDGSYLLGGYSESPRSGDKSEDSKGNYDFWIIKIDGMGRKVWDKTLGGNNSDQLTAMIPTADGGYLLGGASDSEETGDKIQSNRGQTDYWIIKINANGKRIWDKTYGGQNADNLTAIVATTNGYLLGGSSASNISGDKSQATRGIADYWVIRITNTGKKIWDKTFGGAIDYLLYESCVGDENPDPECYYYFGSSILSSLLATPDGGFLLGGSSNADKGNEKRENNLHTDHTNFTTRLRDYWVIKIDGEGNKLWDQTIGGNTKDYFDINKGYFVIGDSELKSMVATAEGNFLLAGSSNAVKGRDKSAIGWYSATDTTLQERYDYWLVKIDAQGNKLWDQVKGGLRNEELSVIVKNKENEFVLGGTSYSDTGGNKSTGNRGNTDYWMVKITDDDSKAWNFRYGGSANEGFTAVIKTSDGGYLSGGYSNSEISGDKSQASQGKNDYWIVKSDASGKKLWDKRYGGSGDDYLNRIIPTKDGGYLLAGSSLSGISGDKTQASRGNRDYWIVKISDTGDKQWDKRYGGLGYDELKKVIQLSTGEYILAGYSNSPASGDKSQGSQGGNDYWLVKVSNTGKKIWDKRYGGNLNEVLGGIVQTSSGGFVLGGSSLSGKSGDKSEDSRGGSDFWLISLDKNGNKLWDKTYGGSGNDEAYSLGRSGSSDYFISGQSDSPAGGDKTRGSQGGKDFWFIKFTGTGTKIWDKRFGGTKDDELRASIQTSDGGYILAGKSFSNKSGNKSQNNQGSSDYWIVKTDADGMYQWDKRYGGSGVEELRAVIQTNDGGLLLAGKSDSGVSGDRTQPNQGGTDFWLVKVAPESVGVPKVRVEARQVTPAAEIKLGQLVAYPNPFEQKFTLQLPQPFPADATITLFDIQGKVIHHGVVPLGENRILLDLTGKPVGIYLLQWQSGKSRQVLKMIKSN</sequence>
<dbReference type="InterPro" id="IPR028994">
    <property type="entry name" value="Integrin_alpha_N"/>
</dbReference>
<dbReference type="Pfam" id="PF01833">
    <property type="entry name" value="TIG"/>
    <property type="match status" value="2"/>
</dbReference>
<dbReference type="Gene3D" id="2.60.40.10">
    <property type="entry name" value="Immunoglobulins"/>
    <property type="match status" value="3"/>
</dbReference>
<organism evidence="4 5">
    <name type="scientific">Adhaeribacter swui</name>
    <dbReference type="NCBI Taxonomy" id="2086471"/>
    <lineage>
        <taxon>Bacteria</taxon>
        <taxon>Pseudomonadati</taxon>
        <taxon>Bacteroidota</taxon>
        <taxon>Cytophagia</taxon>
        <taxon>Cytophagales</taxon>
        <taxon>Hymenobacteraceae</taxon>
        <taxon>Adhaeribacter</taxon>
    </lineage>
</organism>